<dbReference type="EMBL" id="QZCW01000001">
    <property type="protein sequence ID" value="MCW5320116.1"/>
    <property type="molecule type" value="Genomic_DNA"/>
</dbReference>
<protein>
    <submittedName>
        <fullName evidence="2">Uncharacterized protein</fullName>
    </submittedName>
</protein>
<dbReference type="NCBIfam" id="NF041766">
    <property type="entry name" value="choice_anch_U"/>
    <property type="match status" value="1"/>
</dbReference>
<evidence type="ECO:0000313" key="2">
    <source>
        <dbReference type="EMBL" id="MCW5320116.1"/>
    </source>
</evidence>
<keyword evidence="3" id="KW-1185">Reference proteome</keyword>
<proteinExistence type="predicted"/>
<evidence type="ECO:0000313" key="3">
    <source>
        <dbReference type="Proteomes" id="UP001208935"/>
    </source>
</evidence>
<reference evidence="3" key="1">
    <citation type="submission" date="2023-07" db="EMBL/GenBank/DDBJ databases">
        <title>Verminephrobacter genomes.</title>
        <authorList>
            <person name="Lund M.B."/>
        </authorList>
    </citation>
    <scope>NUCLEOTIDE SEQUENCE [LARGE SCALE GENOMIC DNA]</scope>
    <source>
        <strain evidence="3">AtM5-05</strain>
    </source>
</reference>
<feature type="region of interest" description="Disordered" evidence="1">
    <location>
        <begin position="1"/>
        <end position="54"/>
    </location>
</feature>
<name>A0ABT3KP70_9BURK</name>
<dbReference type="Proteomes" id="UP001208935">
    <property type="component" value="Unassembled WGS sequence"/>
</dbReference>
<comment type="caution">
    <text evidence="2">The sequence shown here is derived from an EMBL/GenBank/DDBJ whole genome shotgun (WGS) entry which is preliminary data.</text>
</comment>
<organism evidence="2 3">
    <name type="scientific">Verminephrobacter aporrectodeae subsp. tuberculatae</name>
    <dbReference type="NCBI Taxonomy" id="1110392"/>
    <lineage>
        <taxon>Bacteria</taxon>
        <taxon>Pseudomonadati</taxon>
        <taxon>Pseudomonadota</taxon>
        <taxon>Betaproteobacteria</taxon>
        <taxon>Burkholderiales</taxon>
        <taxon>Comamonadaceae</taxon>
        <taxon>Verminephrobacter</taxon>
    </lineage>
</organism>
<accession>A0ABT3KP70</accession>
<dbReference type="InterPro" id="IPR053784">
    <property type="entry name" value="Choice_anch_U_dom"/>
</dbReference>
<gene>
    <name evidence="2" type="ORF">D5039_02660</name>
</gene>
<feature type="compositionally biased region" description="Basic and acidic residues" evidence="1">
    <location>
        <begin position="28"/>
        <end position="42"/>
    </location>
</feature>
<sequence>MQQNTVSDDKQNQPVGKLTLASPPEGSDAGRDSVPDAQKERTVSIPGAVTGDGIQNSAQAAVASKTVAKDGDSTAPITLVADSRDGKVSAGSNTHIVSLEQKAAANFPEGAETPIGVTEFVATVETAGDSAKFSLYLDPNTDVNGYWALNSAGVWVNLASESYGGQMTGEGEQVRLDFSIQDGGEFDADGVADGSVSFISGAAARMPLSIVGQTAESAPDAAGF</sequence>
<evidence type="ECO:0000256" key="1">
    <source>
        <dbReference type="SAM" id="MobiDB-lite"/>
    </source>
</evidence>